<comment type="caution">
    <text evidence="1">The sequence shown here is derived from an EMBL/GenBank/DDBJ whole genome shotgun (WGS) entry which is preliminary data.</text>
</comment>
<protein>
    <submittedName>
        <fullName evidence="1">Uncharacterized protein</fullName>
    </submittedName>
</protein>
<name>A0AAE3R7H5_9BACT</name>
<dbReference type="RefSeq" id="WP_314517157.1">
    <property type="nucleotide sequence ID" value="NZ_JASJOU010000015.1"/>
</dbReference>
<accession>A0AAE3R7H5</accession>
<sequence length="154" mass="17644">MDSITKDDIISAFALKRKGKLNLLYLYFKDQYFHKGLSAELIARKLSEALNLPITPTHIYDIHRRYVPATSVQDNKALELNLDQLKALIRQQVLSELRQEQISQQPIDLMNADSSPALSDSETTTAQTHKRSLTYVNQEDEPKKNPYIDLMKGL</sequence>
<organism evidence="1 2">
    <name type="scientific">Xanthocytophaga agilis</name>
    <dbReference type="NCBI Taxonomy" id="3048010"/>
    <lineage>
        <taxon>Bacteria</taxon>
        <taxon>Pseudomonadati</taxon>
        <taxon>Bacteroidota</taxon>
        <taxon>Cytophagia</taxon>
        <taxon>Cytophagales</taxon>
        <taxon>Rhodocytophagaceae</taxon>
        <taxon>Xanthocytophaga</taxon>
    </lineage>
</organism>
<gene>
    <name evidence="1" type="ORF">QNI22_31665</name>
</gene>
<dbReference type="EMBL" id="JASJOU010000015">
    <property type="protein sequence ID" value="MDJ1505256.1"/>
    <property type="molecule type" value="Genomic_DNA"/>
</dbReference>
<dbReference type="Proteomes" id="UP001232063">
    <property type="component" value="Unassembled WGS sequence"/>
</dbReference>
<proteinExistence type="predicted"/>
<reference evidence="1" key="1">
    <citation type="submission" date="2023-05" db="EMBL/GenBank/DDBJ databases">
        <authorList>
            <person name="Zhang X."/>
        </authorList>
    </citation>
    <scope>NUCLEOTIDE SEQUENCE</scope>
    <source>
        <strain evidence="1">BD1B2-1</strain>
    </source>
</reference>
<dbReference type="AlphaFoldDB" id="A0AAE3R7H5"/>
<keyword evidence="2" id="KW-1185">Reference proteome</keyword>
<evidence type="ECO:0000313" key="2">
    <source>
        <dbReference type="Proteomes" id="UP001232063"/>
    </source>
</evidence>
<evidence type="ECO:0000313" key="1">
    <source>
        <dbReference type="EMBL" id="MDJ1505256.1"/>
    </source>
</evidence>